<sequence length="68" mass="7909">MDPSQLSYRDLTYLRTLIENQIAFSRISENTDVIRRTLLNSQLLESVQKKIDAINQANLFNFDGDVDF</sequence>
<keyword evidence="2" id="KW-1185">Reference proteome</keyword>
<dbReference type="Proteomes" id="UP000298663">
    <property type="component" value="Unassembled WGS sequence"/>
</dbReference>
<evidence type="ECO:0000313" key="1">
    <source>
        <dbReference type="EMBL" id="TKR94960.1"/>
    </source>
</evidence>
<gene>
    <name evidence="1" type="ORF">L596_009186</name>
</gene>
<accession>A0A4U5PEX0</accession>
<dbReference type="OrthoDB" id="10396724at2759"/>
<reference evidence="1 2" key="2">
    <citation type="journal article" date="2019" name="G3 (Bethesda)">
        <title>Hybrid Assembly of the Genome of the Entomopathogenic Nematode Steinernema carpocapsae Identifies the X-Chromosome.</title>
        <authorList>
            <person name="Serra L."/>
            <person name="Macchietto M."/>
            <person name="Macias-Munoz A."/>
            <person name="McGill C.J."/>
            <person name="Rodriguez I.M."/>
            <person name="Rodriguez B."/>
            <person name="Murad R."/>
            <person name="Mortazavi A."/>
        </authorList>
    </citation>
    <scope>NUCLEOTIDE SEQUENCE [LARGE SCALE GENOMIC DNA]</scope>
    <source>
        <strain evidence="1 2">ALL</strain>
    </source>
</reference>
<reference evidence="1 2" key="1">
    <citation type="journal article" date="2015" name="Genome Biol.">
        <title>Comparative genomics of Steinernema reveals deeply conserved gene regulatory networks.</title>
        <authorList>
            <person name="Dillman A.R."/>
            <person name="Macchietto M."/>
            <person name="Porter C.F."/>
            <person name="Rogers A."/>
            <person name="Williams B."/>
            <person name="Antoshechkin I."/>
            <person name="Lee M.M."/>
            <person name="Goodwin Z."/>
            <person name="Lu X."/>
            <person name="Lewis E.E."/>
            <person name="Goodrich-Blair H."/>
            <person name="Stock S.P."/>
            <person name="Adams B.J."/>
            <person name="Sternberg P.W."/>
            <person name="Mortazavi A."/>
        </authorList>
    </citation>
    <scope>NUCLEOTIDE SEQUENCE [LARGE SCALE GENOMIC DNA]</scope>
    <source>
        <strain evidence="1 2">ALL</strain>
    </source>
</reference>
<name>A0A4U5PEX0_STECR</name>
<protein>
    <submittedName>
        <fullName evidence="1">Uncharacterized protein</fullName>
    </submittedName>
</protein>
<comment type="caution">
    <text evidence="1">The sequence shown here is derived from an EMBL/GenBank/DDBJ whole genome shotgun (WGS) entry which is preliminary data.</text>
</comment>
<organism evidence="1 2">
    <name type="scientific">Steinernema carpocapsae</name>
    <name type="common">Entomopathogenic nematode</name>
    <dbReference type="NCBI Taxonomy" id="34508"/>
    <lineage>
        <taxon>Eukaryota</taxon>
        <taxon>Metazoa</taxon>
        <taxon>Ecdysozoa</taxon>
        <taxon>Nematoda</taxon>
        <taxon>Chromadorea</taxon>
        <taxon>Rhabditida</taxon>
        <taxon>Tylenchina</taxon>
        <taxon>Panagrolaimomorpha</taxon>
        <taxon>Strongyloidoidea</taxon>
        <taxon>Steinernematidae</taxon>
        <taxon>Steinernema</taxon>
    </lineage>
</organism>
<evidence type="ECO:0000313" key="2">
    <source>
        <dbReference type="Proteomes" id="UP000298663"/>
    </source>
</evidence>
<proteinExistence type="predicted"/>
<dbReference type="EMBL" id="AZBU02000002">
    <property type="protein sequence ID" value="TKR94960.1"/>
    <property type="molecule type" value="Genomic_DNA"/>
</dbReference>
<dbReference type="AlphaFoldDB" id="A0A4U5PEX0"/>